<reference evidence="1" key="1">
    <citation type="submission" date="2020-05" db="EMBL/GenBank/DDBJ databases">
        <title>Large-scale comparative analyses of tick genomes elucidate their genetic diversity and vector capacities.</title>
        <authorList>
            <person name="Jia N."/>
            <person name="Wang J."/>
            <person name="Shi W."/>
            <person name="Du L."/>
            <person name="Sun Y."/>
            <person name="Zhan W."/>
            <person name="Jiang J."/>
            <person name="Wang Q."/>
            <person name="Zhang B."/>
            <person name="Ji P."/>
            <person name="Sakyi L.B."/>
            <person name="Cui X."/>
            <person name="Yuan T."/>
            <person name="Jiang B."/>
            <person name="Yang W."/>
            <person name="Lam T.T.-Y."/>
            <person name="Chang Q."/>
            <person name="Ding S."/>
            <person name="Wang X."/>
            <person name="Zhu J."/>
            <person name="Ruan X."/>
            <person name="Zhao L."/>
            <person name="Wei J."/>
            <person name="Que T."/>
            <person name="Du C."/>
            <person name="Cheng J."/>
            <person name="Dai P."/>
            <person name="Han X."/>
            <person name="Huang E."/>
            <person name="Gao Y."/>
            <person name="Liu J."/>
            <person name="Shao H."/>
            <person name="Ye R."/>
            <person name="Li L."/>
            <person name="Wei W."/>
            <person name="Wang X."/>
            <person name="Wang C."/>
            <person name="Yang T."/>
            <person name="Huo Q."/>
            <person name="Li W."/>
            <person name="Guo W."/>
            <person name="Chen H."/>
            <person name="Zhou L."/>
            <person name="Ni X."/>
            <person name="Tian J."/>
            <person name="Zhou Y."/>
            <person name="Sheng Y."/>
            <person name="Liu T."/>
            <person name="Pan Y."/>
            <person name="Xia L."/>
            <person name="Li J."/>
            <person name="Zhao F."/>
            <person name="Cao W."/>
        </authorList>
    </citation>
    <scope>NUCLEOTIDE SEQUENCE</scope>
    <source>
        <strain evidence="1">Hyas-2018</strain>
    </source>
</reference>
<name>A0ACB7T1P7_HYAAI</name>
<organism evidence="1 2">
    <name type="scientific">Hyalomma asiaticum</name>
    <name type="common">Tick</name>
    <dbReference type="NCBI Taxonomy" id="266040"/>
    <lineage>
        <taxon>Eukaryota</taxon>
        <taxon>Metazoa</taxon>
        <taxon>Ecdysozoa</taxon>
        <taxon>Arthropoda</taxon>
        <taxon>Chelicerata</taxon>
        <taxon>Arachnida</taxon>
        <taxon>Acari</taxon>
        <taxon>Parasitiformes</taxon>
        <taxon>Ixodida</taxon>
        <taxon>Ixodoidea</taxon>
        <taxon>Ixodidae</taxon>
        <taxon>Hyalomminae</taxon>
        <taxon>Hyalomma</taxon>
    </lineage>
</organism>
<evidence type="ECO:0000313" key="2">
    <source>
        <dbReference type="Proteomes" id="UP000821845"/>
    </source>
</evidence>
<dbReference type="Proteomes" id="UP000821845">
    <property type="component" value="Chromosome 2"/>
</dbReference>
<dbReference type="EMBL" id="CM023482">
    <property type="protein sequence ID" value="KAH6939919.1"/>
    <property type="molecule type" value="Genomic_DNA"/>
</dbReference>
<protein>
    <submittedName>
        <fullName evidence="1">Uncharacterized protein</fullName>
    </submittedName>
</protein>
<accession>A0ACB7T1P7</accession>
<keyword evidence="2" id="KW-1185">Reference proteome</keyword>
<evidence type="ECO:0000313" key="1">
    <source>
        <dbReference type="EMBL" id="KAH6939919.1"/>
    </source>
</evidence>
<sequence>MRVFFGAKAREYLRCTECNAAECFKPPLRGSPHLDKESMLAALDEKIANIINDGDKYNEEATVALQYHDEICNTASCASYVLNSSARPRNSTHRALTDTATQGASTQASSQTPLQVALPKLHVPVFSRECREWQAF</sequence>
<gene>
    <name evidence="1" type="ORF">HPB50_022038</name>
</gene>
<proteinExistence type="predicted"/>
<comment type="caution">
    <text evidence="1">The sequence shown here is derived from an EMBL/GenBank/DDBJ whole genome shotgun (WGS) entry which is preliminary data.</text>
</comment>